<dbReference type="RefSeq" id="WP_190924898.1">
    <property type="nucleotide sequence ID" value="NZ_JACXAC010000004.1"/>
</dbReference>
<dbReference type="SUPFAM" id="SSF53335">
    <property type="entry name" value="S-adenosyl-L-methionine-dependent methyltransferases"/>
    <property type="match status" value="1"/>
</dbReference>
<comment type="caution">
    <text evidence="3">The sequence shown here is derived from an EMBL/GenBank/DDBJ whole genome shotgun (WGS) entry which is preliminary data.</text>
</comment>
<dbReference type="EMBL" id="JACXAC010000004">
    <property type="protein sequence ID" value="MBD2722855.1"/>
    <property type="molecule type" value="Genomic_DNA"/>
</dbReference>
<reference evidence="3 4" key="1">
    <citation type="submission" date="2020-09" db="EMBL/GenBank/DDBJ databases">
        <authorList>
            <person name="Kim M.K."/>
        </authorList>
    </citation>
    <scope>NUCLEOTIDE SEQUENCE [LARGE SCALE GENOMIC DNA]</scope>
    <source>
        <strain evidence="3 4">BT189</strain>
    </source>
</reference>
<feature type="region of interest" description="Disordered" evidence="1">
    <location>
        <begin position="219"/>
        <end position="246"/>
    </location>
</feature>
<name>A0ABR8JUS6_9BACT</name>
<evidence type="ECO:0000313" key="3">
    <source>
        <dbReference type="EMBL" id="MBD2722855.1"/>
    </source>
</evidence>
<accession>A0ABR8JUS6</accession>
<dbReference type="Proteomes" id="UP000606003">
    <property type="component" value="Unassembled WGS sequence"/>
</dbReference>
<gene>
    <name evidence="3" type="primary">mnmD</name>
    <name evidence="3" type="ORF">IC234_12040</name>
</gene>
<dbReference type="Pfam" id="PF05430">
    <property type="entry name" value="Methyltransf_30"/>
    <property type="match status" value="1"/>
</dbReference>
<feature type="compositionally biased region" description="Basic and acidic residues" evidence="1">
    <location>
        <begin position="228"/>
        <end position="246"/>
    </location>
</feature>
<sequence length="246" mass="26675">MKNEELTDEPKVEVRRTADGSATLYVPALDEHYHSRHGARQESEHVFIEAGLVPLLEAGLGGPCARPLHLLEVGLGTGLNALLTLRRAQAAGAAVAYDALETVPLPAAVVAELSQKWAAEAPDSVALLQRLHAAPWAAAYPLSPHFILTKLPEALEEAQLPAGYYDLIYFDAFAPEKQPELWTEAIFAQLYAAAAPGAVLVSYCAQGQFRRNLRAAGWQTEKLPGPPGKREMTRARKEAEAEKPAR</sequence>
<proteinExistence type="predicted"/>
<dbReference type="Gene3D" id="3.40.50.150">
    <property type="entry name" value="Vaccinia Virus protein VP39"/>
    <property type="match status" value="1"/>
</dbReference>
<feature type="domain" description="MnmC-like methyltransferase" evidence="2">
    <location>
        <begin position="157"/>
        <end position="237"/>
    </location>
</feature>
<evidence type="ECO:0000256" key="1">
    <source>
        <dbReference type="SAM" id="MobiDB-lite"/>
    </source>
</evidence>
<keyword evidence="4" id="KW-1185">Reference proteome</keyword>
<dbReference type="InterPro" id="IPR029063">
    <property type="entry name" value="SAM-dependent_MTases_sf"/>
</dbReference>
<dbReference type="InterPro" id="IPR008471">
    <property type="entry name" value="MnmC-like_methylTransf"/>
</dbReference>
<evidence type="ECO:0000313" key="4">
    <source>
        <dbReference type="Proteomes" id="UP000606003"/>
    </source>
</evidence>
<dbReference type="InterPro" id="IPR047785">
    <property type="entry name" value="tRNA_MNMC2"/>
</dbReference>
<dbReference type="PANTHER" id="PTHR39963:SF1">
    <property type="entry name" value="MNMC-LIKE METHYLTRANSFERASE DOMAIN-CONTAINING PROTEIN"/>
    <property type="match status" value="1"/>
</dbReference>
<protein>
    <submittedName>
        <fullName evidence="3">tRNA (5-methylaminomethyl-2-thiouridine)(34)-methyltransferase MnmD</fullName>
    </submittedName>
</protein>
<evidence type="ECO:0000259" key="2">
    <source>
        <dbReference type="Pfam" id="PF05430"/>
    </source>
</evidence>
<organism evidence="3 4">
    <name type="scientific">Hymenobacter armeniacus</name>
    <dbReference type="NCBI Taxonomy" id="2771358"/>
    <lineage>
        <taxon>Bacteria</taxon>
        <taxon>Pseudomonadati</taxon>
        <taxon>Bacteroidota</taxon>
        <taxon>Cytophagia</taxon>
        <taxon>Cytophagales</taxon>
        <taxon>Hymenobacteraceae</taxon>
        <taxon>Hymenobacter</taxon>
    </lineage>
</organism>
<dbReference type="NCBIfam" id="NF033855">
    <property type="entry name" value="tRNA_MNMC2"/>
    <property type="match status" value="1"/>
</dbReference>
<dbReference type="PANTHER" id="PTHR39963">
    <property type="entry name" value="SLL0983 PROTEIN"/>
    <property type="match status" value="1"/>
</dbReference>